<dbReference type="AlphaFoldDB" id="A0A829D8Y4"/>
<gene>
    <name evidence="1" type="ORF">LEP1GSC029_1071</name>
</gene>
<evidence type="ECO:0000313" key="1">
    <source>
        <dbReference type="EMBL" id="EMY05279.1"/>
    </source>
</evidence>
<accession>A0A829D8Y4</accession>
<sequence length="37" mass="4388">MLLQNGLLNSIISKFMVFKKNSIFQFLKQRSICLRNN</sequence>
<comment type="caution">
    <text evidence="1">The sequence shown here is derived from an EMBL/GenBank/DDBJ whole genome shotgun (WGS) entry which is preliminary data.</text>
</comment>
<protein>
    <submittedName>
        <fullName evidence="1">Uncharacterized protein</fullName>
    </submittedName>
</protein>
<dbReference type="EMBL" id="AFJL02000090">
    <property type="protein sequence ID" value="EMY05279.1"/>
    <property type="molecule type" value="Genomic_DNA"/>
</dbReference>
<dbReference type="Proteomes" id="UP000012329">
    <property type="component" value="Unassembled WGS sequence"/>
</dbReference>
<name>A0A829D8Y4_LEPIR</name>
<reference evidence="1 2" key="1">
    <citation type="submission" date="2013-02" db="EMBL/GenBank/DDBJ databases">
        <authorList>
            <person name="Harkins D.M."/>
            <person name="Durkin A.S."/>
            <person name="Brinkac L.M."/>
            <person name="Haft D.H."/>
            <person name="Selengut J.D."/>
            <person name="Sanka R."/>
            <person name="DePew J."/>
            <person name="Purushe J."/>
            <person name="Whelen A.C."/>
            <person name="Vinetz J.M."/>
            <person name="Sutton G.G."/>
            <person name="Nierman W.C."/>
            <person name="Fouts D.E."/>
        </authorList>
    </citation>
    <scope>NUCLEOTIDE SEQUENCE [LARGE SCALE GENOMIC DNA]</scope>
    <source>
        <strain evidence="1 2">2002000626</strain>
    </source>
</reference>
<organism evidence="1 2">
    <name type="scientific">Leptospira interrogans str. 2002000626</name>
    <dbReference type="NCBI Taxonomy" id="996803"/>
    <lineage>
        <taxon>Bacteria</taxon>
        <taxon>Pseudomonadati</taxon>
        <taxon>Spirochaetota</taxon>
        <taxon>Spirochaetia</taxon>
        <taxon>Leptospirales</taxon>
        <taxon>Leptospiraceae</taxon>
        <taxon>Leptospira</taxon>
    </lineage>
</organism>
<evidence type="ECO:0000313" key="2">
    <source>
        <dbReference type="Proteomes" id="UP000012329"/>
    </source>
</evidence>
<proteinExistence type="predicted"/>